<organism evidence="11">
    <name type="scientific">freshwater metagenome</name>
    <dbReference type="NCBI Taxonomy" id="449393"/>
    <lineage>
        <taxon>unclassified sequences</taxon>
        <taxon>metagenomes</taxon>
        <taxon>ecological metagenomes</taxon>
    </lineage>
</organism>
<name>A0A6J7C9Q9_9ZZZZ</name>
<gene>
    <name evidence="8" type="ORF">UFOPK2658_00085</name>
    <name evidence="9" type="ORF">UFOPK2880_00180</name>
    <name evidence="10" type="ORF">UFOPK3004_00072</name>
    <name evidence="11" type="ORF">UFOPK3304_00008</name>
    <name evidence="12" type="ORF">UFOPK3494_00060</name>
    <name evidence="13" type="ORF">UFOPK4134_00132</name>
</gene>
<reference evidence="11" key="1">
    <citation type="submission" date="2020-05" db="EMBL/GenBank/DDBJ databases">
        <authorList>
            <person name="Chiriac C."/>
            <person name="Salcher M."/>
            <person name="Ghai R."/>
            <person name="Kavagutti S V."/>
        </authorList>
    </citation>
    <scope>NUCLEOTIDE SEQUENCE</scope>
</reference>
<evidence type="ECO:0000313" key="9">
    <source>
        <dbReference type="EMBL" id="CAB4762143.1"/>
    </source>
</evidence>
<dbReference type="GO" id="GO:0046872">
    <property type="term" value="F:metal ion binding"/>
    <property type="evidence" value="ECO:0007669"/>
    <property type="project" value="UniProtKB-KW"/>
</dbReference>
<evidence type="ECO:0000313" key="13">
    <source>
        <dbReference type="EMBL" id="CAB5018560.1"/>
    </source>
</evidence>
<evidence type="ECO:0000256" key="6">
    <source>
        <dbReference type="ARBA" id="ARBA00022801"/>
    </source>
</evidence>
<dbReference type="EC" id="3.1.3.25" evidence="4"/>
<dbReference type="CDD" id="cd01639">
    <property type="entry name" value="IMPase"/>
    <property type="match status" value="1"/>
</dbReference>
<dbReference type="GO" id="GO:0007165">
    <property type="term" value="P:signal transduction"/>
    <property type="evidence" value="ECO:0007669"/>
    <property type="project" value="TreeGrafter"/>
</dbReference>
<keyword evidence="5" id="KW-0479">Metal-binding</keyword>
<dbReference type="GO" id="GO:0008934">
    <property type="term" value="F:inositol monophosphate 1-phosphatase activity"/>
    <property type="evidence" value="ECO:0007669"/>
    <property type="project" value="InterPro"/>
</dbReference>
<dbReference type="PRINTS" id="PR00377">
    <property type="entry name" value="IMPHPHTASES"/>
</dbReference>
<evidence type="ECO:0000313" key="12">
    <source>
        <dbReference type="EMBL" id="CAB4887705.1"/>
    </source>
</evidence>
<comment type="catalytic activity">
    <reaction evidence="1">
        <text>a myo-inositol phosphate + H2O = myo-inositol + phosphate</text>
        <dbReference type="Rhea" id="RHEA:24056"/>
        <dbReference type="ChEBI" id="CHEBI:15377"/>
        <dbReference type="ChEBI" id="CHEBI:17268"/>
        <dbReference type="ChEBI" id="CHEBI:43474"/>
        <dbReference type="ChEBI" id="CHEBI:84139"/>
        <dbReference type="EC" id="3.1.3.25"/>
    </reaction>
</comment>
<evidence type="ECO:0000256" key="2">
    <source>
        <dbReference type="ARBA" id="ARBA00001946"/>
    </source>
</evidence>
<dbReference type="EMBL" id="CAFBPS010000004">
    <property type="protein sequence ID" value="CAB5018560.1"/>
    <property type="molecule type" value="Genomic_DNA"/>
</dbReference>
<evidence type="ECO:0000256" key="7">
    <source>
        <dbReference type="ARBA" id="ARBA00022842"/>
    </source>
</evidence>
<evidence type="ECO:0000313" key="10">
    <source>
        <dbReference type="EMBL" id="CAB4791853.1"/>
    </source>
</evidence>
<dbReference type="EMBL" id="CAFBMF010000002">
    <property type="protein sequence ID" value="CAB4887705.1"/>
    <property type="molecule type" value="Genomic_DNA"/>
</dbReference>
<dbReference type="EMBL" id="CAEZYH010000002">
    <property type="protein sequence ID" value="CAB4705881.1"/>
    <property type="molecule type" value="Genomic_DNA"/>
</dbReference>
<evidence type="ECO:0000313" key="8">
    <source>
        <dbReference type="EMBL" id="CAB4705881.1"/>
    </source>
</evidence>
<evidence type="ECO:0000256" key="4">
    <source>
        <dbReference type="ARBA" id="ARBA00013106"/>
    </source>
</evidence>
<dbReference type="AlphaFoldDB" id="A0A6J7C9Q9"/>
<evidence type="ECO:0000256" key="5">
    <source>
        <dbReference type="ARBA" id="ARBA00022723"/>
    </source>
</evidence>
<keyword evidence="6" id="KW-0378">Hydrolase</keyword>
<dbReference type="EMBL" id="CAFBLJ010000001">
    <property type="protein sequence ID" value="CAB4854922.1"/>
    <property type="molecule type" value="Genomic_DNA"/>
</dbReference>
<dbReference type="EMBL" id="CAFAAL010000003">
    <property type="protein sequence ID" value="CAB4791853.1"/>
    <property type="molecule type" value="Genomic_DNA"/>
</dbReference>
<dbReference type="InterPro" id="IPR033942">
    <property type="entry name" value="IMPase"/>
</dbReference>
<evidence type="ECO:0000313" key="11">
    <source>
        <dbReference type="EMBL" id="CAB4854922.1"/>
    </source>
</evidence>
<keyword evidence="7" id="KW-0460">Magnesium</keyword>
<proteinExistence type="inferred from homology"/>
<evidence type="ECO:0000256" key="1">
    <source>
        <dbReference type="ARBA" id="ARBA00001033"/>
    </source>
</evidence>
<dbReference type="InterPro" id="IPR020583">
    <property type="entry name" value="Inositol_monoP_metal-BS"/>
</dbReference>
<dbReference type="GO" id="GO:0046854">
    <property type="term" value="P:phosphatidylinositol phosphate biosynthetic process"/>
    <property type="evidence" value="ECO:0007669"/>
    <property type="project" value="InterPro"/>
</dbReference>
<comment type="cofactor">
    <cofactor evidence="2">
        <name>Mg(2+)</name>
        <dbReference type="ChEBI" id="CHEBI:18420"/>
    </cofactor>
</comment>
<dbReference type="InterPro" id="IPR000760">
    <property type="entry name" value="Inositol_monophosphatase-like"/>
</dbReference>
<dbReference type="Gene3D" id="3.30.540.10">
    <property type="entry name" value="Fructose-1,6-Bisphosphatase, subunit A, domain 1"/>
    <property type="match status" value="1"/>
</dbReference>
<evidence type="ECO:0000256" key="3">
    <source>
        <dbReference type="ARBA" id="ARBA00009759"/>
    </source>
</evidence>
<dbReference type="PANTHER" id="PTHR20854:SF4">
    <property type="entry name" value="INOSITOL-1-MONOPHOSPHATASE-RELATED"/>
    <property type="match status" value="1"/>
</dbReference>
<comment type="similarity">
    <text evidence="3">Belongs to the inositol monophosphatase superfamily.</text>
</comment>
<protein>
    <recommendedName>
        <fullName evidence="4">inositol-phosphate phosphatase</fullName>
        <ecNumber evidence="4">3.1.3.25</ecNumber>
    </recommendedName>
</protein>
<dbReference type="PROSITE" id="PS00629">
    <property type="entry name" value="IMP_1"/>
    <property type="match status" value="1"/>
</dbReference>
<dbReference type="GO" id="GO:0006020">
    <property type="term" value="P:inositol metabolic process"/>
    <property type="evidence" value="ECO:0007669"/>
    <property type="project" value="TreeGrafter"/>
</dbReference>
<dbReference type="InterPro" id="IPR020550">
    <property type="entry name" value="Inositol_monophosphatase_CS"/>
</dbReference>
<sequence>MNDDYVALMNVAARIARNAGDLVFVGRRNGAGNVQTKSSATDMVTQWDTASEQLILKQLGQLRPNDSIVGEEGTQIKGTSPLTWFVDPIDGTTNFLYNLSGYAVSIAACLGTDPVAAAVFLPATRELFVAAKGHGAWLGSTPLHVSNCESIETALIATGFSYNSTRRDAQGQRVARLLPQVRDIRRCGAAAADLCFVACGRIDAYFEEGLQPWDLAAGQLIASEAGATVSNFSGGPIVPSEVLVTTPRIHSSLVSSL</sequence>
<dbReference type="PROSITE" id="PS00630">
    <property type="entry name" value="IMP_2"/>
    <property type="match status" value="1"/>
</dbReference>
<dbReference type="EMBL" id="CAEZZP010000005">
    <property type="protein sequence ID" value="CAB4762143.1"/>
    <property type="molecule type" value="Genomic_DNA"/>
</dbReference>
<dbReference type="PANTHER" id="PTHR20854">
    <property type="entry name" value="INOSITOL MONOPHOSPHATASE"/>
    <property type="match status" value="1"/>
</dbReference>
<dbReference type="Pfam" id="PF00459">
    <property type="entry name" value="Inositol_P"/>
    <property type="match status" value="1"/>
</dbReference>
<dbReference type="SUPFAM" id="SSF56655">
    <property type="entry name" value="Carbohydrate phosphatase"/>
    <property type="match status" value="1"/>
</dbReference>
<accession>A0A6J7C9Q9</accession>
<dbReference type="Gene3D" id="3.40.190.80">
    <property type="match status" value="1"/>
</dbReference>